<gene>
    <name evidence="3" type="ORF">E5162_09245</name>
</gene>
<sequence length="68" mass="7667">MYDALAGFAQTWGLLFFVVIFACVLVYALWPKNQKKFDEAARVPLEDDDKPAAAEERALDEDKDKTNG</sequence>
<dbReference type="EMBL" id="SRXV01000002">
    <property type="protein sequence ID" value="TGY93231.1"/>
    <property type="molecule type" value="Genomic_DNA"/>
</dbReference>
<evidence type="ECO:0000256" key="2">
    <source>
        <dbReference type="SAM" id="Phobius"/>
    </source>
</evidence>
<evidence type="ECO:0000256" key="1">
    <source>
        <dbReference type="SAM" id="MobiDB-lite"/>
    </source>
</evidence>
<keyword evidence="2" id="KW-1133">Transmembrane helix</keyword>
<keyword evidence="2" id="KW-0812">Transmembrane</keyword>
<dbReference type="AlphaFoldDB" id="A0A4S2HC51"/>
<dbReference type="RefSeq" id="WP_135944950.1">
    <property type="nucleotide sequence ID" value="NZ_BMEI01000002.1"/>
</dbReference>
<organism evidence="3 4">
    <name type="scientific">Marinicauda pacifica</name>
    <dbReference type="NCBI Taxonomy" id="1133559"/>
    <lineage>
        <taxon>Bacteria</taxon>
        <taxon>Pseudomonadati</taxon>
        <taxon>Pseudomonadota</taxon>
        <taxon>Alphaproteobacteria</taxon>
        <taxon>Maricaulales</taxon>
        <taxon>Maricaulaceae</taxon>
        <taxon>Marinicauda</taxon>
    </lineage>
</organism>
<protein>
    <submittedName>
        <fullName evidence="3">Cbb3-type cytochrome c oxidase subunit 3</fullName>
    </submittedName>
</protein>
<dbReference type="InterPro" id="IPR008621">
    <property type="entry name" value="Cbb3-typ_cyt_oxidase_comp"/>
</dbReference>
<accession>A0A4S2HC51</accession>
<evidence type="ECO:0000313" key="3">
    <source>
        <dbReference type="EMBL" id="TGY93231.1"/>
    </source>
</evidence>
<dbReference type="Pfam" id="PF05545">
    <property type="entry name" value="FixQ"/>
    <property type="match status" value="1"/>
</dbReference>
<dbReference type="OrthoDB" id="7173870at2"/>
<dbReference type="Proteomes" id="UP000305451">
    <property type="component" value="Unassembled WGS sequence"/>
</dbReference>
<keyword evidence="2" id="KW-0472">Membrane</keyword>
<feature type="transmembrane region" description="Helical" evidence="2">
    <location>
        <begin position="12"/>
        <end position="30"/>
    </location>
</feature>
<proteinExistence type="predicted"/>
<evidence type="ECO:0000313" key="4">
    <source>
        <dbReference type="Proteomes" id="UP000305451"/>
    </source>
</evidence>
<feature type="region of interest" description="Disordered" evidence="1">
    <location>
        <begin position="47"/>
        <end position="68"/>
    </location>
</feature>
<dbReference type="CDD" id="cd01324">
    <property type="entry name" value="cbb3_Oxidase_CcoQ"/>
    <property type="match status" value="1"/>
</dbReference>
<reference evidence="3 4" key="1">
    <citation type="journal article" date="2013" name="Int. J. Syst. Evol. Microbiol.">
        <title>Marinicauda pacifica gen. nov., sp. nov., a prosthecate alphaproteobacterium of the family Hyphomonadaceae isolated from deep seawater.</title>
        <authorList>
            <person name="Zhang X.Y."/>
            <person name="Li G.W."/>
            <person name="Wang C.S."/>
            <person name="Zhang Y.J."/>
            <person name="Xu X.W."/>
            <person name="Li H."/>
            <person name="Liu A."/>
            <person name="Liu C."/>
            <person name="Xie B.B."/>
            <person name="Qin Q.L."/>
            <person name="Xu Z."/>
            <person name="Chen X.L."/>
            <person name="Zhou B.C."/>
            <person name="Zhang Y.Z."/>
        </authorList>
    </citation>
    <scope>NUCLEOTIDE SEQUENCE [LARGE SCALE GENOMIC DNA]</scope>
    <source>
        <strain evidence="3 4">P-1 km-3</strain>
    </source>
</reference>
<keyword evidence="4" id="KW-1185">Reference proteome</keyword>
<name>A0A4S2HC51_9PROT</name>
<comment type="caution">
    <text evidence="3">The sequence shown here is derived from an EMBL/GenBank/DDBJ whole genome shotgun (WGS) entry which is preliminary data.</text>
</comment>